<evidence type="ECO:0000313" key="2">
    <source>
        <dbReference type="EMBL" id="AFA71246.1"/>
    </source>
</evidence>
<dbReference type="AlphaFoldDB" id="H6MRA1"/>
<dbReference type="Pfam" id="PF01610">
    <property type="entry name" value="DDE_Tnp_ISL3"/>
    <property type="match status" value="1"/>
</dbReference>
<reference evidence="2 3" key="1">
    <citation type="journal article" date="2012" name="Appl. Environ. Microbiol.">
        <title>Involvement of two latex-clearing proteins during rubber degradation and insights into the subsequent degradation pathway revealed by the genome sequence of Gordonia polyisoprenivorans strain VH2.</title>
        <authorList>
            <person name="Hiessl S."/>
            <person name="Schuldes J."/>
            <person name="Thurmer A."/>
            <person name="Halbsguth T."/>
            <person name="Broker D."/>
            <person name="Angelov A."/>
            <person name="Liebl W."/>
            <person name="Daniel R."/>
            <person name="Steinbuchel A."/>
        </authorList>
    </citation>
    <scope>NUCLEOTIDE SEQUENCE [LARGE SCALE GENOMIC DNA]</scope>
    <source>
        <strain evidence="3">DSM 44266 / VH2</strain>
    </source>
</reference>
<gene>
    <name evidence="2" type="ordered locus">GPOL_c01730</name>
</gene>
<accession>H6MRA1</accession>
<evidence type="ECO:0000259" key="1">
    <source>
        <dbReference type="Pfam" id="PF01610"/>
    </source>
</evidence>
<feature type="domain" description="Transposase IS204/IS1001/IS1096/IS1165 DDE" evidence="1">
    <location>
        <begin position="39"/>
        <end position="125"/>
    </location>
</feature>
<dbReference type="KEGG" id="gpo:GPOL_c01730"/>
<dbReference type="HOGENOM" id="CLU_1882815_0_0_11"/>
<organism evidence="2 3">
    <name type="scientific">Gordonia polyisoprenivorans (strain DSM 44266 / VH2)</name>
    <dbReference type="NCBI Taxonomy" id="1112204"/>
    <lineage>
        <taxon>Bacteria</taxon>
        <taxon>Bacillati</taxon>
        <taxon>Actinomycetota</taxon>
        <taxon>Actinomycetes</taxon>
        <taxon>Mycobacteriales</taxon>
        <taxon>Gordoniaceae</taxon>
        <taxon>Gordonia</taxon>
    </lineage>
</organism>
<name>H6MRA1_GORPV</name>
<keyword evidence="3" id="KW-1185">Reference proteome</keyword>
<dbReference type="eggNOG" id="COG3464">
    <property type="taxonomic scope" value="Bacteria"/>
</dbReference>
<dbReference type="InterPro" id="IPR002560">
    <property type="entry name" value="Transposase_DDE"/>
</dbReference>
<sequence length="135" mass="14747">MLGIDGTRRGKPRWTRDVHGTTGCAWVPGGAGDTGFVRFVDLDGDHGLLTQVKGGTSAAATDWLTAQSTLFREQITHVMIDASGRLRGHRTVLTNARVVVDHFHPVKLANDVVTAARRRVTFDARGRRGPKQHPE</sequence>
<proteinExistence type="predicted"/>
<evidence type="ECO:0000313" key="3">
    <source>
        <dbReference type="Proteomes" id="UP000009154"/>
    </source>
</evidence>
<dbReference type="Proteomes" id="UP000009154">
    <property type="component" value="Chromosome"/>
</dbReference>
<dbReference type="EMBL" id="CP003119">
    <property type="protein sequence ID" value="AFA71246.1"/>
    <property type="molecule type" value="Genomic_DNA"/>
</dbReference>
<protein>
    <submittedName>
        <fullName evidence="2">Putative transposase</fullName>
    </submittedName>
</protein>